<proteinExistence type="predicted"/>
<dbReference type="AlphaFoldDB" id="A0A0B7BY95"/>
<evidence type="ECO:0000256" key="1">
    <source>
        <dbReference type="SAM" id="MobiDB-lite"/>
    </source>
</evidence>
<feature type="region of interest" description="Disordered" evidence="1">
    <location>
        <begin position="86"/>
        <end position="105"/>
    </location>
</feature>
<organism evidence="2">
    <name type="scientific">Arion vulgaris</name>
    <dbReference type="NCBI Taxonomy" id="1028688"/>
    <lineage>
        <taxon>Eukaryota</taxon>
        <taxon>Metazoa</taxon>
        <taxon>Spiralia</taxon>
        <taxon>Lophotrochozoa</taxon>
        <taxon>Mollusca</taxon>
        <taxon>Gastropoda</taxon>
        <taxon>Heterobranchia</taxon>
        <taxon>Euthyneura</taxon>
        <taxon>Panpulmonata</taxon>
        <taxon>Eupulmonata</taxon>
        <taxon>Stylommatophora</taxon>
        <taxon>Helicina</taxon>
        <taxon>Arionoidea</taxon>
        <taxon>Arionidae</taxon>
        <taxon>Arion</taxon>
    </lineage>
</organism>
<protein>
    <submittedName>
        <fullName evidence="2">Uncharacterized protein</fullName>
    </submittedName>
</protein>
<evidence type="ECO:0000313" key="2">
    <source>
        <dbReference type="EMBL" id="CEK97150.1"/>
    </source>
</evidence>
<accession>A0A0B7BY95</accession>
<dbReference type="EMBL" id="HACG01050285">
    <property type="protein sequence ID" value="CEK97150.1"/>
    <property type="molecule type" value="Transcribed_RNA"/>
</dbReference>
<feature type="non-terminal residue" evidence="2">
    <location>
        <position position="105"/>
    </location>
</feature>
<sequence length="105" mass="11193">LNQLAHPNEKSLGVEGALSSNQDVFTKDLFHGKANTLSNGAAEDLFADLNKSETRAPVAPKSIVSKLETGKSTATTQRDELDDLFLAPANKSKPDALSVAQDQNE</sequence>
<feature type="non-terminal residue" evidence="2">
    <location>
        <position position="1"/>
    </location>
</feature>
<feature type="region of interest" description="Disordered" evidence="1">
    <location>
        <begin position="53"/>
        <end position="79"/>
    </location>
</feature>
<gene>
    <name evidence="2" type="primary">ORF214824</name>
</gene>
<name>A0A0B7BY95_9EUPU</name>
<reference evidence="2" key="1">
    <citation type="submission" date="2014-12" db="EMBL/GenBank/DDBJ databases">
        <title>Insight into the proteome of Arion vulgaris.</title>
        <authorList>
            <person name="Aradska J."/>
            <person name="Bulat T."/>
            <person name="Smidak R."/>
            <person name="Sarate P."/>
            <person name="Gangsoo J."/>
            <person name="Sialana F."/>
            <person name="Bilban M."/>
            <person name="Lubec G."/>
        </authorList>
    </citation>
    <scope>NUCLEOTIDE SEQUENCE</scope>
    <source>
        <tissue evidence="2">Skin</tissue>
    </source>
</reference>